<dbReference type="PANTHER" id="PTHR37316:SF3">
    <property type="entry name" value="TEICHOIC ACID GLYCEROL-PHOSPHATE TRANSFERASE"/>
    <property type="match status" value="1"/>
</dbReference>
<sequence>MTPTQAAARPSAAAPRFSIIVPAFRVEAYLRDCLDSVLGQSFEDFELIAVNDASPDACGEIMDEYAAADPRVVAVQLAENVGLGRARNAGMARANGTYLLFLDSDDTMLPGALAAIDQRLAETADPELLVFDYSRTHWDGRISPNAKAKVLADSPSGAVGLADNPALLDLLQVAWNKAYRHDFVKRWGFEYPHGYYEDTPWTYPVLIAAESIAVLPRVCVHYRQRRQGSILHSTSRKHFDVFDQYELVFAFLDAHPEFDRWRGPLFDRMITHFRVIENSPGRLPAEAREEFRAKFLRYEETYRPAGHVSPPAVRLSASRRAVAKLPAPLRGAARRAYRTARRVKAAPRKLRKPLRSAVLAGYYRAQRMLPVQNDTAVFAAYWNTDYACNPAAVHQKLLELAPKVKTTWVLKPGSRNTPPPGTRVVHPGSFGFWRAMARGKYFVNNVNFPTRVVKRPGQIHVQTHHGTPLKRMGVDLVEFPVAQGDLDMKTLMKRVDRWDYSVSSNSFTTAVWDRAYPAEYESLDYGYPRNDVLVRAGEEDRRAAREKLGLDADSTVVLYAPTHRDYQGVPRPLLDLEQLAARLGEGFTVLSRAHYFHLDGPADSGPKGGRGVIDVSRHPSVEELFLAADCLLTDYSSLMFDYALLDRPVVIYANDWEVYRATRGTYFDIHVESPGHVVETESDLLDVFLSGRWSDDDSAKLRTEFRRRFCEFDDGFAAERVVRRVFLNQENEPPVTLPTERPGPRTHG</sequence>
<proteinExistence type="inferred from homology"/>
<evidence type="ECO:0000256" key="4">
    <source>
        <dbReference type="ARBA" id="ARBA00022679"/>
    </source>
</evidence>
<protein>
    <submittedName>
        <fullName evidence="8">Bifunctional glycosyltransferase family 2 protein/CDP-glycerol:glycerophosphate glycerophosphotransferase</fullName>
    </submittedName>
</protein>
<dbReference type="Pfam" id="PF00535">
    <property type="entry name" value="Glycos_transf_2"/>
    <property type="match status" value="1"/>
</dbReference>
<name>A0ABV5QNY5_9ACTN</name>
<evidence type="ECO:0000259" key="7">
    <source>
        <dbReference type="Pfam" id="PF00535"/>
    </source>
</evidence>
<evidence type="ECO:0000256" key="3">
    <source>
        <dbReference type="ARBA" id="ARBA00022475"/>
    </source>
</evidence>
<dbReference type="InterPro" id="IPR001173">
    <property type="entry name" value="Glyco_trans_2-like"/>
</dbReference>
<dbReference type="Gene3D" id="3.90.550.10">
    <property type="entry name" value="Spore Coat Polysaccharide Biosynthesis Protein SpsA, Chain A"/>
    <property type="match status" value="1"/>
</dbReference>
<dbReference type="SUPFAM" id="SSF53756">
    <property type="entry name" value="UDP-Glycosyltransferase/glycogen phosphorylase"/>
    <property type="match status" value="1"/>
</dbReference>
<keyword evidence="9" id="KW-1185">Reference proteome</keyword>
<comment type="similarity">
    <text evidence="2">Belongs to the CDP-glycerol glycerophosphotransferase family.</text>
</comment>
<keyword evidence="4" id="KW-0808">Transferase</keyword>
<evidence type="ECO:0000313" key="8">
    <source>
        <dbReference type="EMBL" id="MFB9555206.1"/>
    </source>
</evidence>
<keyword evidence="3" id="KW-1003">Cell membrane</keyword>
<feature type="domain" description="Glycosyltransferase 2-like" evidence="7">
    <location>
        <begin position="18"/>
        <end position="122"/>
    </location>
</feature>
<dbReference type="EMBL" id="JBHMCT010000008">
    <property type="protein sequence ID" value="MFB9555206.1"/>
    <property type="molecule type" value="Genomic_DNA"/>
</dbReference>
<dbReference type="Gene3D" id="3.40.50.12580">
    <property type="match status" value="1"/>
</dbReference>
<dbReference type="Gene3D" id="3.40.50.11820">
    <property type="match status" value="1"/>
</dbReference>
<dbReference type="RefSeq" id="WP_345488351.1">
    <property type="nucleotide sequence ID" value="NZ_BAAAWU010000001.1"/>
</dbReference>
<comment type="caution">
    <text evidence="8">The sequence shown here is derived from an EMBL/GenBank/DDBJ whole genome shotgun (WGS) entry which is preliminary data.</text>
</comment>
<dbReference type="PANTHER" id="PTHR37316">
    <property type="entry name" value="TEICHOIC ACID GLYCEROL-PHOSPHATE PRIMASE"/>
    <property type="match status" value="1"/>
</dbReference>
<dbReference type="Proteomes" id="UP001589716">
    <property type="component" value="Unassembled WGS sequence"/>
</dbReference>
<dbReference type="CDD" id="cd00761">
    <property type="entry name" value="Glyco_tranf_GTA_type"/>
    <property type="match status" value="1"/>
</dbReference>
<evidence type="ECO:0000256" key="5">
    <source>
        <dbReference type="ARBA" id="ARBA00022944"/>
    </source>
</evidence>
<gene>
    <name evidence="8" type="ORF">ACFFTP_13520</name>
</gene>
<evidence type="ECO:0000256" key="1">
    <source>
        <dbReference type="ARBA" id="ARBA00004202"/>
    </source>
</evidence>
<evidence type="ECO:0000313" key="9">
    <source>
        <dbReference type="Proteomes" id="UP001589716"/>
    </source>
</evidence>
<accession>A0ABV5QNY5</accession>
<comment type="subcellular location">
    <subcellularLocation>
        <location evidence="1">Cell membrane</location>
        <topology evidence="1">Peripheral membrane protein</topology>
    </subcellularLocation>
</comment>
<dbReference type="InterPro" id="IPR029044">
    <property type="entry name" value="Nucleotide-diphossugar_trans"/>
</dbReference>
<evidence type="ECO:0000256" key="2">
    <source>
        <dbReference type="ARBA" id="ARBA00010488"/>
    </source>
</evidence>
<evidence type="ECO:0000256" key="6">
    <source>
        <dbReference type="ARBA" id="ARBA00023136"/>
    </source>
</evidence>
<dbReference type="InterPro" id="IPR043149">
    <property type="entry name" value="TagF_N"/>
</dbReference>
<dbReference type="InterPro" id="IPR007554">
    <property type="entry name" value="Glycerophosphate_synth"/>
</dbReference>
<keyword evidence="5" id="KW-0777">Teichoic acid biosynthesis</keyword>
<reference evidence="8 9" key="1">
    <citation type="submission" date="2024-09" db="EMBL/GenBank/DDBJ databases">
        <authorList>
            <person name="Sun Q."/>
            <person name="Mori K."/>
        </authorList>
    </citation>
    <scope>NUCLEOTIDE SEQUENCE [LARGE SCALE GENOMIC DNA]</scope>
    <source>
        <strain evidence="8 9">JCM 4414</strain>
    </source>
</reference>
<dbReference type="InterPro" id="IPR051612">
    <property type="entry name" value="Teichoic_Acid_Biosynth"/>
</dbReference>
<keyword evidence="6" id="KW-0472">Membrane</keyword>
<dbReference type="SUPFAM" id="SSF53448">
    <property type="entry name" value="Nucleotide-diphospho-sugar transferases"/>
    <property type="match status" value="1"/>
</dbReference>
<dbReference type="InterPro" id="IPR043148">
    <property type="entry name" value="TagF_C"/>
</dbReference>
<organism evidence="8 9">
    <name type="scientific">Streptomyces roseoviridis</name>
    <dbReference type="NCBI Taxonomy" id="67361"/>
    <lineage>
        <taxon>Bacteria</taxon>
        <taxon>Bacillati</taxon>
        <taxon>Actinomycetota</taxon>
        <taxon>Actinomycetes</taxon>
        <taxon>Kitasatosporales</taxon>
        <taxon>Streptomycetaceae</taxon>
        <taxon>Streptomyces</taxon>
    </lineage>
</organism>
<dbReference type="Pfam" id="PF04464">
    <property type="entry name" value="Glyphos_transf"/>
    <property type="match status" value="1"/>
</dbReference>